<feature type="transmembrane region" description="Helical" evidence="1">
    <location>
        <begin position="128"/>
        <end position="151"/>
    </location>
</feature>
<keyword evidence="1" id="KW-0472">Membrane</keyword>
<keyword evidence="1" id="KW-0812">Transmembrane</keyword>
<dbReference type="RefSeq" id="XP_067067300.1">
    <property type="nucleotide sequence ID" value="XM_067210774.1"/>
</dbReference>
<gene>
    <name evidence="2" type="ORF">cand_005330</name>
</gene>
<reference evidence="2 3" key="1">
    <citation type="submission" date="2016-10" db="EMBL/GenBank/DDBJ databases">
        <title>Reductive evolution of mitochondrial metabolism and differential evolution of invasion-related proteins in Cryptosporidium.</title>
        <authorList>
            <person name="Liu S."/>
            <person name="Roellig D.M."/>
            <person name="Guo Y."/>
            <person name="Li N."/>
            <person name="Frace M.A."/>
            <person name="Tang K."/>
            <person name="Zhang L."/>
            <person name="Feng Y."/>
            <person name="Xiao L."/>
        </authorList>
    </citation>
    <scope>NUCLEOTIDE SEQUENCE [LARGE SCALE GENOMIC DNA]</scope>
    <source>
        <strain evidence="2">30847</strain>
    </source>
</reference>
<dbReference type="Proteomes" id="UP000186804">
    <property type="component" value="Unassembled WGS sequence"/>
</dbReference>
<evidence type="ECO:0000256" key="1">
    <source>
        <dbReference type="SAM" id="Phobius"/>
    </source>
</evidence>
<dbReference type="AlphaFoldDB" id="A0A1J4MJM7"/>
<dbReference type="OrthoDB" id="344188at2759"/>
<evidence type="ECO:0000313" key="3">
    <source>
        <dbReference type="Proteomes" id="UP000186804"/>
    </source>
</evidence>
<sequence length="177" mass="20664">MAAKPLIVMINKASLKVGRYEIQCFSMGPDPQGNFYMTAFVHENKIDNFSKSLLDRIFSESLYFNGSSLRTSRGYEFIEYLDNITNIYYYKYQIVADLRNISYNKDLRNIPVHINIGIQYFNYGIPVILLKIMTSILLCMFLTGCATYYCIKEDIIDKLESYIYGNVESNKVYYKVK</sequence>
<dbReference type="GeneID" id="92364718"/>
<dbReference type="VEuPathDB" id="CryptoDB:cand_005330"/>
<name>A0A1J4MJM7_9CRYT</name>
<dbReference type="EMBL" id="LRBS01000096">
    <property type="protein sequence ID" value="OII74433.1"/>
    <property type="molecule type" value="Genomic_DNA"/>
</dbReference>
<proteinExistence type="predicted"/>
<keyword evidence="1" id="KW-1133">Transmembrane helix</keyword>
<evidence type="ECO:0000313" key="2">
    <source>
        <dbReference type="EMBL" id="OII74433.1"/>
    </source>
</evidence>
<comment type="caution">
    <text evidence="2">The sequence shown here is derived from an EMBL/GenBank/DDBJ whole genome shotgun (WGS) entry which is preliminary data.</text>
</comment>
<organism evidence="2 3">
    <name type="scientific">Cryptosporidium andersoni</name>
    <dbReference type="NCBI Taxonomy" id="117008"/>
    <lineage>
        <taxon>Eukaryota</taxon>
        <taxon>Sar</taxon>
        <taxon>Alveolata</taxon>
        <taxon>Apicomplexa</taxon>
        <taxon>Conoidasida</taxon>
        <taxon>Coccidia</taxon>
        <taxon>Eucoccidiorida</taxon>
        <taxon>Eimeriorina</taxon>
        <taxon>Cryptosporidiidae</taxon>
        <taxon>Cryptosporidium</taxon>
    </lineage>
</organism>
<keyword evidence="3" id="KW-1185">Reference proteome</keyword>
<accession>A0A1J4MJM7</accession>
<protein>
    <submittedName>
        <fullName evidence="2">Uncharacterized protein</fullName>
    </submittedName>
</protein>